<evidence type="ECO:0000256" key="2">
    <source>
        <dbReference type="SAM" id="MobiDB-lite"/>
    </source>
</evidence>
<organism evidence="3 4">
    <name type="scientific">Eschrichtius robustus</name>
    <name type="common">California gray whale</name>
    <name type="synonym">Eschrichtius gibbosus</name>
    <dbReference type="NCBI Taxonomy" id="9764"/>
    <lineage>
        <taxon>Eukaryota</taxon>
        <taxon>Metazoa</taxon>
        <taxon>Chordata</taxon>
        <taxon>Craniata</taxon>
        <taxon>Vertebrata</taxon>
        <taxon>Euteleostomi</taxon>
        <taxon>Mammalia</taxon>
        <taxon>Eutheria</taxon>
        <taxon>Laurasiatheria</taxon>
        <taxon>Artiodactyla</taxon>
        <taxon>Whippomorpha</taxon>
        <taxon>Cetacea</taxon>
        <taxon>Mysticeti</taxon>
        <taxon>Eschrichtiidae</taxon>
        <taxon>Eschrichtius</taxon>
    </lineage>
</organism>
<dbReference type="GO" id="GO:0015234">
    <property type="term" value="F:thiamine transmembrane transporter activity"/>
    <property type="evidence" value="ECO:0007669"/>
    <property type="project" value="TreeGrafter"/>
</dbReference>
<name>A0AB34H8F4_ESCRO</name>
<feature type="region of interest" description="Disordered" evidence="2">
    <location>
        <begin position="11"/>
        <end position="39"/>
    </location>
</feature>
<proteinExistence type="inferred from homology"/>
<dbReference type="Proteomes" id="UP001159641">
    <property type="component" value="Unassembled WGS sequence"/>
</dbReference>
<dbReference type="Pfam" id="PF01770">
    <property type="entry name" value="Folate_carrier"/>
    <property type="match status" value="1"/>
</dbReference>
<protein>
    <submittedName>
        <fullName evidence="3">Uncharacterized protein</fullName>
    </submittedName>
</protein>
<keyword evidence="4" id="KW-1185">Reference proteome</keyword>
<evidence type="ECO:0000256" key="1">
    <source>
        <dbReference type="ARBA" id="ARBA00005773"/>
    </source>
</evidence>
<dbReference type="PANTHER" id="PTHR10686">
    <property type="entry name" value="FOLATE TRANSPORTER"/>
    <property type="match status" value="1"/>
</dbReference>
<sequence>MQVPALGQRFNLTPVGRGGKGEGKGRAGSPPFAPRMDVPGPVTRRAAAAAATMLLRTARVPRECWFVPTALLCAYGFFASLRPSEPFLTPYLLGPDKNLTEREVGAGGRREVTRQARGAGAEMCGKR</sequence>
<dbReference type="PANTHER" id="PTHR10686:SF19">
    <property type="entry name" value="THIAMINE TRANSPORTER 1"/>
    <property type="match status" value="1"/>
</dbReference>
<evidence type="ECO:0000313" key="4">
    <source>
        <dbReference type="Proteomes" id="UP001159641"/>
    </source>
</evidence>
<accession>A0AB34H8F4</accession>
<dbReference type="GO" id="GO:0005886">
    <property type="term" value="C:plasma membrane"/>
    <property type="evidence" value="ECO:0007669"/>
    <property type="project" value="TreeGrafter"/>
</dbReference>
<gene>
    <name evidence="3" type="ORF">J1605_005009</name>
</gene>
<dbReference type="AlphaFoldDB" id="A0AB34H8F4"/>
<comment type="similarity">
    <text evidence="1">Belongs to the reduced folate carrier (RFC) transporter (TC 2.A.48) family.</text>
</comment>
<evidence type="ECO:0000313" key="3">
    <source>
        <dbReference type="EMBL" id="KAJ8789086.1"/>
    </source>
</evidence>
<comment type="caution">
    <text evidence="3">The sequence shown here is derived from an EMBL/GenBank/DDBJ whole genome shotgun (WGS) entry which is preliminary data.</text>
</comment>
<dbReference type="EMBL" id="JAIQCJ010001532">
    <property type="protein sequence ID" value="KAJ8789086.1"/>
    <property type="molecule type" value="Genomic_DNA"/>
</dbReference>
<dbReference type="InterPro" id="IPR002666">
    <property type="entry name" value="Folate_carrier"/>
</dbReference>
<reference evidence="3 4" key="1">
    <citation type="submission" date="2022-11" db="EMBL/GenBank/DDBJ databases">
        <title>Whole genome sequence of Eschrichtius robustus ER-17-0199.</title>
        <authorList>
            <person name="Bruniche-Olsen A."/>
            <person name="Black A.N."/>
            <person name="Fields C.J."/>
            <person name="Walden K."/>
            <person name="Dewoody J.A."/>
        </authorList>
    </citation>
    <scope>NUCLEOTIDE SEQUENCE [LARGE SCALE GENOMIC DNA]</scope>
    <source>
        <strain evidence="3">ER-17-0199</strain>
        <tissue evidence="3">Blubber</tissue>
    </source>
</reference>